<evidence type="ECO:0000256" key="1">
    <source>
        <dbReference type="SAM" id="MobiDB-lite"/>
    </source>
</evidence>
<proteinExistence type="predicted"/>
<dbReference type="SUPFAM" id="SSF55724">
    <property type="entry name" value="Mog1p/PsbP-like"/>
    <property type="match status" value="1"/>
</dbReference>
<organism evidence="2 3">
    <name type="scientific">Astrephomene gubernaculifera</name>
    <dbReference type="NCBI Taxonomy" id="47775"/>
    <lineage>
        <taxon>Eukaryota</taxon>
        <taxon>Viridiplantae</taxon>
        <taxon>Chlorophyta</taxon>
        <taxon>core chlorophytes</taxon>
        <taxon>Chlorophyceae</taxon>
        <taxon>CS clade</taxon>
        <taxon>Chlamydomonadales</taxon>
        <taxon>Astrephomenaceae</taxon>
        <taxon>Astrephomene</taxon>
    </lineage>
</organism>
<evidence type="ECO:0008006" key="4">
    <source>
        <dbReference type="Google" id="ProtNLM"/>
    </source>
</evidence>
<comment type="caution">
    <text evidence="2">The sequence shown here is derived from an EMBL/GenBank/DDBJ whole genome shotgun (WGS) entry which is preliminary data.</text>
</comment>
<gene>
    <name evidence="2" type="ORF">Agub_g4088</name>
</gene>
<evidence type="ECO:0000313" key="2">
    <source>
        <dbReference type="EMBL" id="GFR43081.1"/>
    </source>
</evidence>
<dbReference type="PANTHER" id="PTHR37764">
    <property type="entry name" value="KETOSE/ALDOSE ISOMERASE, PUTATIVE (MOG1/PSBP/DUF1795-LIKE PHOTOSYSTEM II REACTION CENTER PSBP FAMILY PROTEIN)-RELATED"/>
    <property type="match status" value="1"/>
</dbReference>
<dbReference type="AlphaFoldDB" id="A0AAD3DNI6"/>
<dbReference type="PANTHER" id="PTHR37764:SF1">
    <property type="entry name" value="KETOSE_ALDOSE ISOMERASE, PUTATIVE (MOG1_PSBP_DUF1795-LIKE PHOTOSYSTEM II REACTION CENTER PSBP FAMILY PROTEIN)-RELATED"/>
    <property type="match status" value="1"/>
</dbReference>
<reference evidence="2 3" key="1">
    <citation type="journal article" date="2021" name="Sci. Rep.">
        <title>Genome sequencing of the multicellular alga Astrephomene provides insights into convergent evolution of germ-soma differentiation.</title>
        <authorList>
            <person name="Yamashita S."/>
            <person name="Yamamoto K."/>
            <person name="Matsuzaki R."/>
            <person name="Suzuki S."/>
            <person name="Yamaguchi H."/>
            <person name="Hirooka S."/>
            <person name="Minakuchi Y."/>
            <person name="Miyagishima S."/>
            <person name="Kawachi M."/>
            <person name="Toyoda A."/>
            <person name="Nozaki H."/>
        </authorList>
    </citation>
    <scope>NUCLEOTIDE SEQUENCE [LARGE SCALE GENOMIC DNA]</scope>
    <source>
        <strain evidence="2 3">NIES-4017</strain>
    </source>
</reference>
<evidence type="ECO:0000313" key="3">
    <source>
        <dbReference type="Proteomes" id="UP001054857"/>
    </source>
</evidence>
<accession>A0AAD3DNI6</accession>
<dbReference type="GO" id="GO:0009507">
    <property type="term" value="C:chloroplast"/>
    <property type="evidence" value="ECO:0007669"/>
    <property type="project" value="TreeGrafter"/>
</dbReference>
<dbReference type="InterPro" id="IPR016123">
    <property type="entry name" value="Mog1/PsbP_a/b/a-sand"/>
</dbReference>
<sequence length="271" mass="28678">MSIINLPSHLGCKQAARRTFGPSARPPVPLKQGLCRRELLQLSIALPFLAQGPALAGTNETPAPAAPAELQTPPAEAPPSIAAPADPAAAVPEPFLDLEFQVVPPSSFKFVDTQPVYNPDLRGPAPEPSPVRARFDSPDGSTVLSVVVRSAQSIRPSILQVTDVSVFGGLEEAAKLLLPRGSRVLAASALQVVLPPKETAIGTVELPPKNYYKYEFTTANGLHVVMSVAAMKGKIFVCGGSTAAGARWEQYGSALREAVDSFRLRSDNRVL</sequence>
<name>A0AAD3DNI6_9CHLO</name>
<keyword evidence="3" id="KW-1185">Reference proteome</keyword>
<dbReference type="Proteomes" id="UP001054857">
    <property type="component" value="Unassembled WGS sequence"/>
</dbReference>
<feature type="region of interest" description="Disordered" evidence="1">
    <location>
        <begin position="57"/>
        <end position="81"/>
    </location>
</feature>
<dbReference type="EMBL" id="BMAR01000004">
    <property type="protein sequence ID" value="GFR43081.1"/>
    <property type="molecule type" value="Genomic_DNA"/>
</dbReference>
<protein>
    <recommendedName>
        <fullName evidence="4">Photosystem II reaction center PsbP family protein</fullName>
    </recommendedName>
</protein>
<dbReference type="Gene3D" id="3.40.1000.10">
    <property type="entry name" value="Mog1/PsbP, alpha/beta/alpha sandwich"/>
    <property type="match status" value="1"/>
</dbReference>